<organism evidence="1 2">
    <name type="scientific">Bacteroides cellulosilyticus CL02T12C19</name>
    <dbReference type="NCBI Taxonomy" id="997874"/>
    <lineage>
        <taxon>Bacteria</taxon>
        <taxon>Pseudomonadati</taxon>
        <taxon>Bacteroidota</taxon>
        <taxon>Bacteroidia</taxon>
        <taxon>Bacteroidales</taxon>
        <taxon>Bacteroidaceae</taxon>
        <taxon>Bacteroides</taxon>
    </lineage>
</organism>
<dbReference type="AlphaFoldDB" id="I8V4Q1"/>
<gene>
    <name evidence="1" type="ORF">HMPREF1062_05607</name>
</gene>
<dbReference type="Proteomes" id="UP000003741">
    <property type="component" value="Unassembled WGS sequence"/>
</dbReference>
<proteinExistence type="predicted"/>
<accession>I8V4Q1</accession>
<evidence type="ECO:0000313" key="1">
    <source>
        <dbReference type="EMBL" id="EIY20247.1"/>
    </source>
</evidence>
<dbReference type="HOGENOM" id="CLU_2535532_0_0_10"/>
<sequence length="83" mass="9620">MDRWRHYLLPGVEIGEGKTIGDAREKTHSRYFRENTFKRLKGGNKELLIVSGAPYRLVLQPKRDSFRQDRNVLPKGFQCGIAC</sequence>
<keyword evidence="2" id="KW-1185">Reference proteome</keyword>
<dbReference type="EMBL" id="AGXG01000124">
    <property type="protein sequence ID" value="EIY20247.1"/>
    <property type="molecule type" value="Genomic_DNA"/>
</dbReference>
<dbReference type="PATRIC" id="fig|997874.3.peg.5761"/>
<name>I8V4Q1_9BACE</name>
<reference evidence="1 2" key="1">
    <citation type="submission" date="2012-02" db="EMBL/GenBank/DDBJ databases">
        <title>The Genome Sequence of Bacteroides cellulosilyticus CL02T12C19.</title>
        <authorList>
            <consortium name="The Broad Institute Genome Sequencing Platform"/>
            <person name="Earl A."/>
            <person name="Ward D."/>
            <person name="Feldgarden M."/>
            <person name="Gevers D."/>
            <person name="Zitomersky N.L."/>
            <person name="Coyne M.J."/>
            <person name="Comstock L.E."/>
            <person name="Young S.K."/>
            <person name="Zeng Q."/>
            <person name="Gargeya S."/>
            <person name="Fitzgerald M."/>
            <person name="Haas B."/>
            <person name="Abouelleil A."/>
            <person name="Alvarado L."/>
            <person name="Arachchi H.M."/>
            <person name="Berlin A."/>
            <person name="Chapman S.B."/>
            <person name="Gearin G."/>
            <person name="Goldberg J."/>
            <person name="Griggs A."/>
            <person name="Gujja S."/>
            <person name="Hansen M."/>
            <person name="Heiman D."/>
            <person name="Howarth C."/>
            <person name="Larimer J."/>
            <person name="Lui A."/>
            <person name="MacDonald P.J.P."/>
            <person name="McCowen C."/>
            <person name="Montmayeur A."/>
            <person name="Murphy C."/>
            <person name="Neiman D."/>
            <person name="Pearson M."/>
            <person name="Priest M."/>
            <person name="Roberts A."/>
            <person name="Saif S."/>
            <person name="Shea T."/>
            <person name="Sisk P."/>
            <person name="Stolte C."/>
            <person name="Sykes S."/>
            <person name="Wortman J."/>
            <person name="Nusbaum C."/>
            <person name="Birren B."/>
        </authorList>
    </citation>
    <scope>NUCLEOTIDE SEQUENCE [LARGE SCALE GENOMIC DNA]</scope>
    <source>
        <strain evidence="1 2">CL02T12C19</strain>
    </source>
</reference>
<comment type="caution">
    <text evidence="1">The sequence shown here is derived from an EMBL/GenBank/DDBJ whole genome shotgun (WGS) entry which is preliminary data.</text>
</comment>
<protein>
    <submittedName>
        <fullName evidence="1">Uncharacterized protein</fullName>
    </submittedName>
</protein>
<evidence type="ECO:0000313" key="2">
    <source>
        <dbReference type="Proteomes" id="UP000003741"/>
    </source>
</evidence>